<accession>A0A0S7WTY1</accession>
<evidence type="ECO:0000259" key="1">
    <source>
        <dbReference type="Pfam" id="PF01261"/>
    </source>
</evidence>
<dbReference type="SUPFAM" id="SSF51658">
    <property type="entry name" value="Xylose isomerase-like"/>
    <property type="match status" value="1"/>
</dbReference>
<comment type="caution">
    <text evidence="2">The sequence shown here is derived from an EMBL/GenBank/DDBJ whole genome shotgun (WGS) entry which is preliminary data.</text>
</comment>
<sequence>MRVGYPVYAGHGEIAAAIPVARGLGFGFVDIAVDEPGMLEQDADEICRALEECEMAAGVQSPWESVYLGSVWEECVEGAESAVLRCAEFARAIGAEYLNVHLRDDLGVFAWQKETSDRLIRTARDSLQRLRDQIQGVEVVTAETTPMGIFSRLDAFSDAIRGTGVAVSFDIGHVLAAHDGDLDMLSKWGGALADVVVVAHLSGYRPGDGAHFEPTPEELDAAITCLRPCPSLEFVLLEFFKGFEDLQLRDGRLAAARREVDAVWSAQGRRCRSGG</sequence>
<organism evidence="2 3">
    <name type="scientific">candidate division TA06 bacterium DG_24</name>
    <dbReference type="NCBI Taxonomy" id="1703770"/>
    <lineage>
        <taxon>Bacteria</taxon>
        <taxon>Bacteria division TA06</taxon>
    </lineage>
</organism>
<dbReference type="AlphaFoldDB" id="A0A0S7WTY1"/>
<protein>
    <recommendedName>
        <fullName evidence="1">Xylose isomerase-like TIM barrel domain-containing protein</fullName>
    </recommendedName>
</protein>
<proteinExistence type="predicted"/>
<name>A0A0S7WTY1_UNCT6</name>
<evidence type="ECO:0000313" key="3">
    <source>
        <dbReference type="Proteomes" id="UP000052008"/>
    </source>
</evidence>
<dbReference type="Pfam" id="PF01261">
    <property type="entry name" value="AP_endonuc_2"/>
    <property type="match status" value="1"/>
</dbReference>
<feature type="domain" description="Xylose isomerase-like TIM barrel" evidence="1">
    <location>
        <begin position="21"/>
        <end position="211"/>
    </location>
</feature>
<dbReference type="Gene3D" id="3.20.20.150">
    <property type="entry name" value="Divalent-metal-dependent TIM barrel enzymes"/>
    <property type="match status" value="1"/>
</dbReference>
<dbReference type="InterPro" id="IPR013022">
    <property type="entry name" value="Xyl_isomerase-like_TIM-brl"/>
</dbReference>
<dbReference type="InterPro" id="IPR036237">
    <property type="entry name" value="Xyl_isomerase-like_sf"/>
</dbReference>
<evidence type="ECO:0000313" key="2">
    <source>
        <dbReference type="EMBL" id="KPJ53633.1"/>
    </source>
</evidence>
<dbReference type="STRING" id="1703770.AMJ39_03760"/>
<gene>
    <name evidence="2" type="ORF">AMJ39_03760</name>
</gene>
<dbReference type="EMBL" id="LIZS01000015">
    <property type="protein sequence ID" value="KPJ53633.1"/>
    <property type="molecule type" value="Genomic_DNA"/>
</dbReference>
<reference evidence="2 3" key="1">
    <citation type="journal article" date="2015" name="Microbiome">
        <title>Genomic resolution of linkages in carbon, nitrogen, and sulfur cycling among widespread estuary sediment bacteria.</title>
        <authorList>
            <person name="Baker B.J."/>
            <person name="Lazar C.S."/>
            <person name="Teske A.P."/>
            <person name="Dick G.J."/>
        </authorList>
    </citation>
    <scope>NUCLEOTIDE SEQUENCE [LARGE SCALE GENOMIC DNA]</scope>
    <source>
        <strain evidence="2">DG_24</strain>
    </source>
</reference>
<dbReference type="Proteomes" id="UP000052008">
    <property type="component" value="Unassembled WGS sequence"/>
</dbReference>